<keyword evidence="2" id="KW-1185">Reference proteome</keyword>
<proteinExistence type="predicted"/>
<dbReference type="EMBL" id="JBHMCY010000012">
    <property type="protein sequence ID" value="MFB9462835.1"/>
    <property type="molecule type" value="Genomic_DNA"/>
</dbReference>
<name>A0ABV5MXU2_9ACTN</name>
<comment type="caution">
    <text evidence="1">The sequence shown here is derived from an EMBL/GenBank/DDBJ whole genome shotgun (WGS) entry which is preliminary data.</text>
</comment>
<dbReference type="Proteomes" id="UP001589709">
    <property type="component" value="Unassembled WGS sequence"/>
</dbReference>
<gene>
    <name evidence="1" type="ORF">ACFF45_08975</name>
</gene>
<protein>
    <submittedName>
        <fullName evidence="1">Uncharacterized protein</fullName>
    </submittedName>
</protein>
<evidence type="ECO:0000313" key="1">
    <source>
        <dbReference type="EMBL" id="MFB9462835.1"/>
    </source>
</evidence>
<evidence type="ECO:0000313" key="2">
    <source>
        <dbReference type="Proteomes" id="UP001589709"/>
    </source>
</evidence>
<organism evidence="1 2">
    <name type="scientific">Streptomyces cinereospinus</name>
    <dbReference type="NCBI Taxonomy" id="285561"/>
    <lineage>
        <taxon>Bacteria</taxon>
        <taxon>Bacillati</taxon>
        <taxon>Actinomycetota</taxon>
        <taxon>Actinomycetes</taxon>
        <taxon>Kitasatosporales</taxon>
        <taxon>Streptomycetaceae</taxon>
        <taxon>Streptomyces</taxon>
    </lineage>
</organism>
<sequence length="44" mass="4377">MAREIRKKSVRLGVAASAGRVTAGVVLPATTALPAPTTEVTAAS</sequence>
<reference evidence="1 2" key="1">
    <citation type="submission" date="2024-09" db="EMBL/GenBank/DDBJ databases">
        <authorList>
            <person name="Sun Q."/>
            <person name="Mori K."/>
        </authorList>
    </citation>
    <scope>NUCLEOTIDE SEQUENCE [LARGE SCALE GENOMIC DNA]</scope>
    <source>
        <strain evidence="1 2">JCM 6917</strain>
    </source>
</reference>
<accession>A0ABV5MXU2</accession>